<dbReference type="SUPFAM" id="SSF47954">
    <property type="entry name" value="Cyclin-like"/>
    <property type="match status" value="1"/>
</dbReference>
<sequence>MDLACPTRPEAEEKLVSVLCLLNAFDFLARCDAEIVELFMLISHDIFSVSNVFDEYFIASSFWLTLINLRKVGPDEAFTPYMLMDKVFDRLAINPTRLYNALLLVKSSSCLVDDAEALDGLICSVASSVEIAQCFFFVSTIVNRLSISRVPSDSQMFLLIRLCIFLNKSLDINVSEIYVLNGSISFCWRYILLSFVVLQEITCIGELDMIKCFTMLYGISKPTFSLDFFLLNCSRFSVSCEPFIERFFKMQGNVLDFLTFDLTYFIENSYVVDIEPIPWNDLQIDLNVSLLCSLVESSSYCARILCVVWKGFFDLYPSHTLTFMSPEFVCCINAISMIISNVDSYYGELLNEVLTARLALHSELNCSLSKIALLIGPTIRILSSHSTDMCTSNNKLVQYFNLLMDKWIWSSIDHMVSRSKFYLKVIVHRLKSTLSFFIKGHELQLSIPARRIIWQLVLFSITKARPRLLRDGISIDIVIMSAMYTVCRLSLVYPHLSSGSLSNVDEHLLSFRYILSIYLQDPSKTESSFRRIPIEQASSAESESDHDPDADSFEEADIITYYNDIFLPAIKPLLCDIEEGREDVFPEFLSIMNDMPALWTISGAMLFFATVLFGVNLCFSKRPQCADLKYAVLLAFSAYILGPSLNVFEYVPWAIFSLQFCKVSFALMECYFVYFSDMPFRNTMTIDHFRLLPSIAYVFGSWVGSLPLVLDWNSNWQLAQSRFLTPTRGKDEREMAYLQKIDDKPANVVYERTPDDEKAEIVNPKLDINWQPKIAYYAWKKRWMQSGLVGGVVFQK</sequence>
<name>A0A098VXX3_9MICR</name>
<feature type="transmembrane region" description="Helical" evidence="1">
    <location>
        <begin position="597"/>
        <end position="618"/>
    </location>
</feature>
<evidence type="ECO:0000313" key="4">
    <source>
        <dbReference type="Proteomes" id="UP000029725"/>
    </source>
</evidence>
<comment type="caution">
    <text evidence="3">The sequence shown here is derived from an EMBL/GenBank/DDBJ whole genome shotgun (WGS) entry which is preliminary data.</text>
</comment>
<dbReference type="EMBL" id="JMKJ01000055">
    <property type="protein sequence ID" value="KGG52626.1"/>
    <property type="molecule type" value="Genomic_DNA"/>
</dbReference>
<feature type="transmembrane region" description="Helical" evidence="1">
    <location>
        <begin position="654"/>
        <end position="674"/>
    </location>
</feature>
<dbReference type="PANTHER" id="PTHR13742">
    <property type="entry name" value="RETINOBLASTOMA-ASSOCIATED PROTEIN RB -RELATED"/>
    <property type="match status" value="1"/>
</dbReference>
<keyword evidence="1" id="KW-1133">Transmembrane helix</keyword>
<dbReference type="GO" id="GO:0030154">
    <property type="term" value="P:cell differentiation"/>
    <property type="evidence" value="ECO:0007669"/>
    <property type="project" value="TreeGrafter"/>
</dbReference>
<organism evidence="3 4">
    <name type="scientific">Mitosporidium daphniae</name>
    <dbReference type="NCBI Taxonomy" id="1485682"/>
    <lineage>
        <taxon>Eukaryota</taxon>
        <taxon>Fungi</taxon>
        <taxon>Fungi incertae sedis</taxon>
        <taxon>Microsporidia</taxon>
        <taxon>Mitosporidium</taxon>
    </lineage>
</organism>
<evidence type="ECO:0000256" key="1">
    <source>
        <dbReference type="SAM" id="Phobius"/>
    </source>
</evidence>
<evidence type="ECO:0000259" key="2">
    <source>
        <dbReference type="Pfam" id="PF01857"/>
    </source>
</evidence>
<keyword evidence="1" id="KW-0812">Transmembrane</keyword>
<dbReference type="OrthoDB" id="17366at2759"/>
<dbReference type="AlphaFoldDB" id="A0A098VXX3"/>
<dbReference type="InterPro" id="IPR002719">
    <property type="entry name" value="RB_B"/>
</dbReference>
<dbReference type="InterPro" id="IPR028309">
    <property type="entry name" value="RB_fam"/>
</dbReference>
<gene>
    <name evidence="3" type="ORF">DI09_14p90</name>
</gene>
<dbReference type="GO" id="GO:0005634">
    <property type="term" value="C:nucleus"/>
    <property type="evidence" value="ECO:0007669"/>
    <property type="project" value="InterPro"/>
</dbReference>
<dbReference type="RefSeq" id="XP_013239088.1">
    <property type="nucleotide sequence ID" value="XM_013383634.1"/>
</dbReference>
<proteinExistence type="predicted"/>
<dbReference type="HOGENOM" id="CLU_353035_0_0_1"/>
<dbReference type="Proteomes" id="UP000029725">
    <property type="component" value="Unassembled WGS sequence"/>
</dbReference>
<reference evidence="3 4" key="1">
    <citation type="submission" date="2014-04" db="EMBL/GenBank/DDBJ databases">
        <title>A new species of microsporidia sheds light on the evolution of extreme parasitism.</title>
        <authorList>
            <person name="Haag K.L."/>
            <person name="James T.Y."/>
            <person name="Larsson R."/>
            <person name="Schaer T.M."/>
            <person name="Refardt D."/>
            <person name="Pombert J.-F."/>
            <person name="Ebert D."/>
        </authorList>
    </citation>
    <scope>NUCLEOTIDE SEQUENCE [LARGE SCALE GENOMIC DNA]</scope>
    <source>
        <strain evidence="3 4">UGP3</strain>
        <tissue evidence="3">Spores</tissue>
    </source>
</reference>
<dbReference type="GO" id="GO:0006357">
    <property type="term" value="P:regulation of transcription by RNA polymerase II"/>
    <property type="evidence" value="ECO:0007669"/>
    <property type="project" value="InterPro"/>
</dbReference>
<dbReference type="VEuPathDB" id="MicrosporidiaDB:DI09_14p90"/>
<dbReference type="Pfam" id="PF01857">
    <property type="entry name" value="RB_B"/>
    <property type="match status" value="1"/>
</dbReference>
<accession>A0A098VXX3</accession>
<protein>
    <recommendedName>
        <fullName evidence="2">Retinoblastoma-associated protein B-box domain-containing protein</fullName>
    </recommendedName>
</protein>
<dbReference type="GO" id="GO:2000134">
    <property type="term" value="P:negative regulation of G1/S transition of mitotic cell cycle"/>
    <property type="evidence" value="ECO:0007669"/>
    <property type="project" value="TreeGrafter"/>
</dbReference>
<dbReference type="PANTHER" id="PTHR13742:SF17">
    <property type="entry name" value="RE32990P-RELATED"/>
    <property type="match status" value="1"/>
</dbReference>
<dbReference type="GO" id="GO:0000785">
    <property type="term" value="C:chromatin"/>
    <property type="evidence" value="ECO:0007669"/>
    <property type="project" value="TreeGrafter"/>
</dbReference>
<feature type="domain" description="Retinoblastoma-associated protein B-box" evidence="2">
    <location>
        <begin position="441"/>
        <end position="571"/>
    </location>
</feature>
<dbReference type="InterPro" id="IPR036915">
    <property type="entry name" value="Cyclin-like_sf"/>
</dbReference>
<dbReference type="GO" id="GO:0005667">
    <property type="term" value="C:transcription regulator complex"/>
    <property type="evidence" value="ECO:0007669"/>
    <property type="project" value="TreeGrafter"/>
</dbReference>
<dbReference type="Gene3D" id="1.10.472.10">
    <property type="entry name" value="Cyclin-like"/>
    <property type="match status" value="1"/>
</dbReference>
<dbReference type="GeneID" id="25258496"/>
<dbReference type="GO" id="GO:0000977">
    <property type="term" value="F:RNA polymerase II transcription regulatory region sequence-specific DNA binding"/>
    <property type="evidence" value="ECO:0007669"/>
    <property type="project" value="TreeGrafter"/>
</dbReference>
<evidence type="ECO:0000313" key="3">
    <source>
        <dbReference type="EMBL" id="KGG52626.1"/>
    </source>
</evidence>
<keyword evidence="4" id="KW-1185">Reference proteome</keyword>
<feature type="transmembrane region" description="Helical" evidence="1">
    <location>
        <begin position="630"/>
        <end position="648"/>
    </location>
</feature>
<keyword evidence="1" id="KW-0472">Membrane</keyword>